<name>A0A151GWT3_DRECN</name>
<dbReference type="AlphaFoldDB" id="A0A151GWT3"/>
<organism evidence="3 4">
    <name type="scientific">Drechmeria coniospora</name>
    <name type="common">Nematophagous fungus</name>
    <name type="synonym">Meria coniospora</name>
    <dbReference type="NCBI Taxonomy" id="98403"/>
    <lineage>
        <taxon>Eukaryota</taxon>
        <taxon>Fungi</taxon>
        <taxon>Dikarya</taxon>
        <taxon>Ascomycota</taxon>
        <taxon>Pezizomycotina</taxon>
        <taxon>Sordariomycetes</taxon>
        <taxon>Hypocreomycetidae</taxon>
        <taxon>Hypocreales</taxon>
        <taxon>Ophiocordycipitaceae</taxon>
        <taxon>Drechmeria</taxon>
    </lineage>
</organism>
<comment type="caution">
    <text evidence="3">The sequence shown here is derived from an EMBL/GenBank/DDBJ whole genome shotgun (WGS) entry which is preliminary data.</text>
</comment>
<dbReference type="EMBL" id="LAYC01000001">
    <property type="protein sequence ID" value="KYK61569.1"/>
    <property type="molecule type" value="Genomic_DNA"/>
</dbReference>
<dbReference type="InterPro" id="IPR029052">
    <property type="entry name" value="Metallo-depent_PP-like"/>
</dbReference>
<evidence type="ECO:0000313" key="3">
    <source>
        <dbReference type="EMBL" id="KYK61569.1"/>
    </source>
</evidence>
<feature type="domain" description="PhoD-like phosphatase metallophosphatase" evidence="2">
    <location>
        <begin position="273"/>
        <end position="529"/>
    </location>
</feature>
<accession>A0A151GWT3</accession>
<dbReference type="InterPro" id="IPR018946">
    <property type="entry name" value="PhoD-like_MPP"/>
</dbReference>
<gene>
    <name evidence="3" type="ORF">DCS_02711</name>
</gene>
<feature type="transmembrane region" description="Helical" evidence="1">
    <location>
        <begin position="7"/>
        <end position="28"/>
    </location>
</feature>
<keyword evidence="1" id="KW-0812">Transmembrane</keyword>
<evidence type="ECO:0000259" key="2">
    <source>
        <dbReference type="Pfam" id="PF09423"/>
    </source>
</evidence>
<dbReference type="Gene3D" id="3.60.21.70">
    <property type="entry name" value="PhoD-like phosphatase"/>
    <property type="match status" value="1"/>
</dbReference>
<dbReference type="RefSeq" id="XP_040660921.1">
    <property type="nucleotide sequence ID" value="XM_040800038.1"/>
</dbReference>
<sequence>MIQLPVHFPSITVSLFAVYVSAFLSSWFTRPPLEIVGNEVDVAVKESTVSSKTQLPQENGAVRKMTPEQLSHNGKVKIVKARETAIVREKPVQPWKVLFYGVPSKESPLLSALTFLINLALIGLIGDALYRARWYYPSDDLSFVRLGYVSPTEARFLVREPDQAKMPVTLEIRIQDPQPPFDNPQWQLVGGFRWTTNDTDYTASLTAPLIHPEQRQYEWRTSNNHAGQFLSPPKPGKMPKYNDNKFTFLSTSCILPRFPYNPLDHALAIPGLRHLAKRLPELSAQFMLFLGDFIYVDVPDRFGTSVEEYRMQYRQVYASPDWAPVGQNLSWIHVLDDHEISNDWSSNRTGVYKAAVEPWNIYQAGINPPVARAARTTQQRNGSTWFEFVQGPASFFMLDTRTYRSSNNEPFDSADKTMLGEEQLEDLLYWLARPEPAGVRWKFVASSVPFTKNWPVNVKDTWGGFLVERRKILEAMWLAGTRGTTVVILSGDRHEFAATKFPPPPGSSWPESAAAFEFSTSPLNQFASPLPTYRQTDGEDVKLKYIPSGSSKFGSFTIEEAWGQSTLKYHLYIDGKESWSTLLVAPPVPEEPSAALAFWRRIFS</sequence>
<dbReference type="InterPro" id="IPR052900">
    <property type="entry name" value="Phospholipid_Metab_Enz"/>
</dbReference>
<evidence type="ECO:0000313" key="4">
    <source>
        <dbReference type="Proteomes" id="UP000076580"/>
    </source>
</evidence>
<dbReference type="InterPro" id="IPR038607">
    <property type="entry name" value="PhoD-like_sf"/>
</dbReference>
<dbReference type="Pfam" id="PF09423">
    <property type="entry name" value="PhoD"/>
    <property type="match status" value="1"/>
</dbReference>
<keyword evidence="1" id="KW-0472">Membrane</keyword>
<proteinExistence type="predicted"/>
<dbReference type="STRING" id="98403.A0A151GWT3"/>
<keyword evidence="4" id="KW-1185">Reference proteome</keyword>
<dbReference type="SUPFAM" id="SSF56300">
    <property type="entry name" value="Metallo-dependent phosphatases"/>
    <property type="match status" value="1"/>
</dbReference>
<dbReference type="PANTHER" id="PTHR43606">
    <property type="entry name" value="PHOSPHATASE, PUTATIVE (AFU_ORTHOLOGUE AFUA_6G08710)-RELATED"/>
    <property type="match status" value="1"/>
</dbReference>
<protein>
    <submittedName>
        <fullName evidence="3">Alkaline phosphatase family protein</fullName>
    </submittedName>
</protein>
<dbReference type="Proteomes" id="UP000076580">
    <property type="component" value="Chromosome 01"/>
</dbReference>
<evidence type="ECO:0000256" key="1">
    <source>
        <dbReference type="SAM" id="Phobius"/>
    </source>
</evidence>
<dbReference type="CDD" id="cd07389">
    <property type="entry name" value="MPP_PhoD"/>
    <property type="match status" value="1"/>
</dbReference>
<dbReference type="PANTHER" id="PTHR43606:SF2">
    <property type="entry name" value="ALKALINE PHOSPHATASE FAMILY PROTEIN (AFU_ORTHOLOGUE AFUA_5G03860)"/>
    <property type="match status" value="1"/>
</dbReference>
<dbReference type="InParanoid" id="A0A151GWT3"/>
<reference evidence="3 4" key="1">
    <citation type="journal article" date="2016" name="Sci. Rep.">
        <title>Insights into Adaptations to a Near-Obligate Nematode Endoparasitic Lifestyle from the Finished Genome of Drechmeria coniospora.</title>
        <authorList>
            <person name="Zhang L."/>
            <person name="Zhou Z."/>
            <person name="Guo Q."/>
            <person name="Fokkens L."/>
            <person name="Miskei M."/>
            <person name="Pocsi I."/>
            <person name="Zhang W."/>
            <person name="Chen M."/>
            <person name="Wang L."/>
            <person name="Sun Y."/>
            <person name="Donzelli B.G."/>
            <person name="Gibson D.M."/>
            <person name="Nelson D.R."/>
            <person name="Luo J.G."/>
            <person name="Rep M."/>
            <person name="Liu H."/>
            <person name="Yang S."/>
            <person name="Wang J."/>
            <person name="Krasnoff S.B."/>
            <person name="Xu Y."/>
            <person name="Molnar I."/>
            <person name="Lin M."/>
        </authorList>
    </citation>
    <scope>NUCLEOTIDE SEQUENCE [LARGE SCALE GENOMIC DNA]</scope>
    <source>
        <strain evidence="3 4">ARSEF 6962</strain>
    </source>
</reference>
<dbReference type="GeneID" id="63715354"/>
<keyword evidence="1" id="KW-1133">Transmembrane helix</keyword>